<dbReference type="CDD" id="cd09874">
    <property type="entry name" value="PIN_MT3492-like"/>
    <property type="match status" value="1"/>
</dbReference>
<keyword evidence="1 6" id="KW-1277">Toxin-antitoxin system</keyword>
<dbReference type="InterPro" id="IPR002716">
    <property type="entry name" value="PIN_dom"/>
</dbReference>
<dbReference type="Gene3D" id="3.40.50.1010">
    <property type="entry name" value="5'-nuclease"/>
    <property type="match status" value="1"/>
</dbReference>
<feature type="binding site" evidence="6">
    <location>
        <position position="5"/>
    </location>
    <ligand>
        <name>Mg(2+)</name>
        <dbReference type="ChEBI" id="CHEBI:18420"/>
    </ligand>
</feature>
<evidence type="ECO:0000259" key="7">
    <source>
        <dbReference type="Pfam" id="PF01850"/>
    </source>
</evidence>
<dbReference type="SUPFAM" id="SSF88723">
    <property type="entry name" value="PIN domain-like"/>
    <property type="match status" value="1"/>
</dbReference>
<dbReference type="Proteomes" id="UP001165283">
    <property type="component" value="Unassembled WGS sequence"/>
</dbReference>
<reference evidence="8" key="1">
    <citation type="submission" date="2021-04" db="EMBL/GenBank/DDBJ databases">
        <title>Pseudonocardia sp. nov., isolated from sandy soil of mangrove forest.</title>
        <authorList>
            <person name="Zan Z."/>
            <person name="Huang R."/>
            <person name="Liu W."/>
        </authorList>
    </citation>
    <scope>NUCLEOTIDE SEQUENCE</scope>
    <source>
        <strain evidence="8">S2-4</strain>
    </source>
</reference>
<keyword evidence="2 6" id="KW-0540">Nuclease</keyword>
<sequence length="136" mass="14472">MIYLDSAALVKLVREEDETRALVSWLNERVGQRLVASALVEVEVPRALRRSDPGVLAAVAATLARIDRIELDAAVRATAAAYVDPVLRSLDAIHLATADQLVASGKDVSAFVTYDERLAEAARGCSFAVVAPGAEV</sequence>
<protein>
    <recommendedName>
        <fullName evidence="6">Ribonuclease VapC</fullName>
        <shortName evidence="6">RNase VapC</shortName>
        <ecNumber evidence="6">3.1.-.-</ecNumber>
    </recommendedName>
    <alternativeName>
        <fullName evidence="6">Toxin VapC</fullName>
    </alternativeName>
</protein>
<keyword evidence="6" id="KW-0800">Toxin</keyword>
<dbReference type="RefSeq" id="WP_252441276.1">
    <property type="nucleotide sequence ID" value="NZ_JAGSOV010000045.1"/>
</dbReference>
<dbReference type="Pfam" id="PF01850">
    <property type="entry name" value="PIN"/>
    <property type="match status" value="1"/>
</dbReference>
<evidence type="ECO:0000313" key="8">
    <source>
        <dbReference type="EMBL" id="MCO1657625.1"/>
    </source>
</evidence>
<dbReference type="InterPro" id="IPR022907">
    <property type="entry name" value="VapC_family"/>
</dbReference>
<dbReference type="EC" id="3.1.-.-" evidence="6"/>
<feature type="binding site" evidence="6">
    <location>
        <position position="91"/>
    </location>
    <ligand>
        <name>Mg(2+)</name>
        <dbReference type="ChEBI" id="CHEBI:18420"/>
    </ligand>
</feature>
<organism evidence="8 9">
    <name type="scientific">Pseudonocardia humida</name>
    <dbReference type="NCBI Taxonomy" id="2800819"/>
    <lineage>
        <taxon>Bacteria</taxon>
        <taxon>Bacillati</taxon>
        <taxon>Actinomycetota</taxon>
        <taxon>Actinomycetes</taxon>
        <taxon>Pseudonocardiales</taxon>
        <taxon>Pseudonocardiaceae</taxon>
        <taxon>Pseudonocardia</taxon>
    </lineage>
</organism>
<comment type="similarity">
    <text evidence="6">Belongs to the PINc/VapC protein family.</text>
</comment>
<comment type="caution">
    <text evidence="8">The sequence shown here is derived from an EMBL/GenBank/DDBJ whole genome shotgun (WGS) entry which is preliminary data.</text>
</comment>
<gene>
    <name evidence="6" type="primary">vapC</name>
    <name evidence="8" type="ORF">KDL28_21430</name>
</gene>
<name>A0ABT1A3N7_9PSEU</name>
<accession>A0ABT1A3N7</accession>
<keyword evidence="3 6" id="KW-0479">Metal-binding</keyword>
<evidence type="ECO:0000256" key="6">
    <source>
        <dbReference type="HAMAP-Rule" id="MF_00265"/>
    </source>
</evidence>
<dbReference type="InterPro" id="IPR029060">
    <property type="entry name" value="PIN-like_dom_sf"/>
</dbReference>
<evidence type="ECO:0000313" key="9">
    <source>
        <dbReference type="Proteomes" id="UP001165283"/>
    </source>
</evidence>
<dbReference type="EMBL" id="JAGSOV010000045">
    <property type="protein sequence ID" value="MCO1657625.1"/>
    <property type="molecule type" value="Genomic_DNA"/>
</dbReference>
<feature type="domain" description="PIN" evidence="7">
    <location>
        <begin position="2"/>
        <end position="123"/>
    </location>
</feature>
<keyword evidence="5 6" id="KW-0460">Magnesium</keyword>
<evidence type="ECO:0000256" key="2">
    <source>
        <dbReference type="ARBA" id="ARBA00022722"/>
    </source>
</evidence>
<keyword evidence="9" id="KW-1185">Reference proteome</keyword>
<keyword evidence="4 6" id="KW-0378">Hydrolase</keyword>
<proteinExistence type="inferred from homology"/>
<evidence type="ECO:0000256" key="5">
    <source>
        <dbReference type="ARBA" id="ARBA00022842"/>
    </source>
</evidence>
<dbReference type="HAMAP" id="MF_00265">
    <property type="entry name" value="VapC_Nob1"/>
    <property type="match status" value="1"/>
</dbReference>
<comment type="cofactor">
    <cofactor evidence="6">
        <name>Mg(2+)</name>
        <dbReference type="ChEBI" id="CHEBI:18420"/>
    </cofactor>
</comment>
<comment type="function">
    <text evidence="6">Toxic component of a toxin-antitoxin (TA) system. An RNase.</text>
</comment>
<evidence type="ECO:0000256" key="3">
    <source>
        <dbReference type="ARBA" id="ARBA00022723"/>
    </source>
</evidence>
<evidence type="ECO:0000256" key="1">
    <source>
        <dbReference type="ARBA" id="ARBA00022649"/>
    </source>
</evidence>
<evidence type="ECO:0000256" key="4">
    <source>
        <dbReference type="ARBA" id="ARBA00022801"/>
    </source>
</evidence>